<keyword evidence="3" id="KW-1185">Reference proteome</keyword>
<dbReference type="RefSeq" id="WP_109744047.1">
    <property type="nucleotide sequence ID" value="NZ_QGGO01000019.1"/>
</dbReference>
<dbReference type="Pfam" id="PF10066">
    <property type="entry name" value="DUF2304"/>
    <property type="match status" value="1"/>
</dbReference>
<evidence type="ECO:0000256" key="1">
    <source>
        <dbReference type="SAM" id="Phobius"/>
    </source>
</evidence>
<dbReference type="Proteomes" id="UP000245489">
    <property type="component" value="Unassembled WGS sequence"/>
</dbReference>
<feature type="transmembrane region" description="Helical" evidence="1">
    <location>
        <begin position="37"/>
        <end position="54"/>
    </location>
</feature>
<organism evidence="2 3">
    <name type="scientific">Arcicella aurantiaca</name>
    <dbReference type="NCBI Taxonomy" id="591202"/>
    <lineage>
        <taxon>Bacteria</taxon>
        <taxon>Pseudomonadati</taxon>
        <taxon>Bacteroidota</taxon>
        <taxon>Cytophagia</taxon>
        <taxon>Cytophagales</taxon>
        <taxon>Flectobacillaceae</taxon>
        <taxon>Arcicella</taxon>
    </lineage>
</organism>
<evidence type="ECO:0000313" key="3">
    <source>
        <dbReference type="Proteomes" id="UP000245489"/>
    </source>
</evidence>
<keyword evidence="1" id="KW-0472">Membrane</keyword>
<dbReference type="EMBL" id="QGGO01000019">
    <property type="protein sequence ID" value="PWK22638.1"/>
    <property type="molecule type" value="Genomic_DNA"/>
</dbReference>
<feature type="transmembrane region" description="Helical" evidence="1">
    <location>
        <begin position="74"/>
        <end position="92"/>
    </location>
</feature>
<comment type="caution">
    <text evidence="2">The sequence shown here is derived from an EMBL/GenBank/DDBJ whole genome shotgun (WGS) entry which is preliminary data.</text>
</comment>
<protein>
    <recommendedName>
        <fullName evidence="4">DUF2304 domain-containing protein</fullName>
    </recommendedName>
</protein>
<evidence type="ECO:0000313" key="2">
    <source>
        <dbReference type="EMBL" id="PWK22638.1"/>
    </source>
</evidence>
<sequence>MENVVPFKIQIISILATLGFMYFIVRQIIRGKLREEYSIVWFACTIVLLIFSFWRKGLEQISLALGVFYPPSLLFLLAIGAIVTFLVHLSIVNSKLQSQIKDLAHEVAFLKEKQLNESTIK</sequence>
<feature type="transmembrane region" description="Helical" evidence="1">
    <location>
        <begin position="6"/>
        <end position="25"/>
    </location>
</feature>
<dbReference type="AlphaFoldDB" id="A0A316DYY4"/>
<accession>A0A316DYY4</accession>
<keyword evidence="1" id="KW-1133">Transmembrane helix</keyword>
<name>A0A316DYY4_9BACT</name>
<reference evidence="2 3" key="1">
    <citation type="submission" date="2018-05" db="EMBL/GenBank/DDBJ databases">
        <title>Genomic Encyclopedia of Archaeal and Bacterial Type Strains, Phase II (KMG-II): from individual species to whole genera.</title>
        <authorList>
            <person name="Goeker M."/>
        </authorList>
    </citation>
    <scope>NUCLEOTIDE SEQUENCE [LARGE SCALE GENOMIC DNA]</scope>
    <source>
        <strain evidence="2 3">DSM 22214</strain>
    </source>
</reference>
<dbReference type="OrthoDB" id="677868at2"/>
<keyword evidence="1" id="KW-0812">Transmembrane</keyword>
<gene>
    <name evidence="2" type="ORF">LV89_03350</name>
</gene>
<evidence type="ECO:0008006" key="4">
    <source>
        <dbReference type="Google" id="ProtNLM"/>
    </source>
</evidence>
<proteinExistence type="predicted"/>
<dbReference type="InterPro" id="IPR019277">
    <property type="entry name" value="DUF2304"/>
</dbReference>